<evidence type="ECO:0000313" key="2">
    <source>
        <dbReference type="Proteomes" id="UP001227230"/>
    </source>
</evidence>
<dbReference type="EMBL" id="CP126659">
    <property type="protein sequence ID" value="WKA00519.1"/>
    <property type="molecule type" value="Genomic_DNA"/>
</dbReference>
<keyword evidence="2" id="KW-1185">Reference proteome</keyword>
<dbReference type="Proteomes" id="UP001227230">
    <property type="component" value="Chromosome 12"/>
</dbReference>
<accession>A0ABY9CZF6</accession>
<protein>
    <recommendedName>
        <fullName evidence="3">Retrovirus-related Pol polyprotein from transposon RE1</fullName>
    </recommendedName>
</protein>
<sequence>MKDEEGAKVNAIMYKQLVGSLMYLTATRSDLMYVVSLISRFMASPTELYLQAAKKVLRYLKGTVDLEVFYRKEGNGELIAYTDSDYAGNVDDRKNTNGYVFLISEGVVS</sequence>
<evidence type="ECO:0000313" key="1">
    <source>
        <dbReference type="EMBL" id="WKA00519.1"/>
    </source>
</evidence>
<gene>
    <name evidence="1" type="ORF">VitviT2T_018863</name>
</gene>
<organism evidence="1 2">
    <name type="scientific">Vitis vinifera</name>
    <name type="common">Grape</name>
    <dbReference type="NCBI Taxonomy" id="29760"/>
    <lineage>
        <taxon>Eukaryota</taxon>
        <taxon>Viridiplantae</taxon>
        <taxon>Streptophyta</taxon>
        <taxon>Embryophyta</taxon>
        <taxon>Tracheophyta</taxon>
        <taxon>Spermatophyta</taxon>
        <taxon>Magnoliopsida</taxon>
        <taxon>eudicotyledons</taxon>
        <taxon>Gunneridae</taxon>
        <taxon>Pentapetalae</taxon>
        <taxon>rosids</taxon>
        <taxon>Vitales</taxon>
        <taxon>Vitaceae</taxon>
        <taxon>Viteae</taxon>
        <taxon>Vitis</taxon>
    </lineage>
</organism>
<dbReference type="PANTHER" id="PTHR11439">
    <property type="entry name" value="GAG-POL-RELATED RETROTRANSPOSON"/>
    <property type="match status" value="1"/>
</dbReference>
<evidence type="ECO:0008006" key="3">
    <source>
        <dbReference type="Google" id="ProtNLM"/>
    </source>
</evidence>
<reference evidence="1 2" key="1">
    <citation type="journal article" date="2023" name="Hortic Res">
        <title>The complete reference genome for grapevine (Vitis vinifera L.) genetics and breeding.</title>
        <authorList>
            <person name="Shi X."/>
            <person name="Cao S."/>
            <person name="Wang X."/>
            <person name="Huang S."/>
            <person name="Wang Y."/>
            <person name="Liu Z."/>
            <person name="Liu W."/>
            <person name="Leng X."/>
            <person name="Peng Y."/>
            <person name="Wang N."/>
            <person name="Wang Y."/>
            <person name="Ma Z."/>
            <person name="Xu X."/>
            <person name="Zhang F."/>
            <person name="Xue H."/>
            <person name="Zhong H."/>
            <person name="Wang Y."/>
            <person name="Zhang K."/>
            <person name="Velt A."/>
            <person name="Avia K."/>
            <person name="Holtgrawe D."/>
            <person name="Grimplet J."/>
            <person name="Matus J.T."/>
            <person name="Ware D."/>
            <person name="Wu X."/>
            <person name="Wang H."/>
            <person name="Liu C."/>
            <person name="Fang Y."/>
            <person name="Rustenholz C."/>
            <person name="Cheng Z."/>
            <person name="Xiao H."/>
            <person name="Zhou Y."/>
        </authorList>
    </citation>
    <scope>NUCLEOTIDE SEQUENCE [LARGE SCALE GENOMIC DNA]</scope>
    <source>
        <strain evidence="2">cv. Pinot noir / PN40024</strain>
        <tissue evidence="1">Leaf</tissue>
    </source>
</reference>
<name>A0ABY9CZF6_VITVI</name>
<dbReference type="PANTHER" id="PTHR11439:SF517">
    <property type="entry name" value="CYSTEINE-RICH RLK (RECEPTOR-LIKE PROTEIN KINASE) 8"/>
    <property type="match status" value="1"/>
</dbReference>
<proteinExistence type="predicted"/>